<dbReference type="InterPro" id="IPR000719">
    <property type="entry name" value="Prot_kinase_dom"/>
</dbReference>
<dbReference type="Gene3D" id="1.10.510.10">
    <property type="entry name" value="Transferase(Phosphotransferase) domain 1"/>
    <property type="match status" value="1"/>
</dbReference>
<dbReference type="EMBL" id="KN834831">
    <property type="protein sequence ID" value="KIK53302.1"/>
    <property type="molecule type" value="Genomic_DNA"/>
</dbReference>
<feature type="domain" description="Protein kinase" evidence="1">
    <location>
        <begin position="1"/>
        <end position="246"/>
    </location>
</feature>
<dbReference type="Proteomes" id="UP000053593">
    <property type="component" value="Unassembled WGS sequence"/>
</dbReference>
<dbReference type="InterPro" id="IPR040976">
    <property type="entry name" value="Pkinase_fungal"/>
</dbReference>
<dbReference type="GO" id="GO:0004672">
    <property type="term" value="F:protein kinase activity"/>
    <property type="evidence" value="ECO:0007669"/>
    <property type="project" value="InterPro"/>
</dbReference>
<accession>A0A0D0C622</accession>
<dbReference type="PROSITE" id="PS50011">
    <property type="entry name" value="PROTEIN_KINASE_DOM"/>
    <property type="match status" value="1"/>
</dbReference>
<keyword evidence="3" id="KW-1185">Reference proteome</keyword>
<evidence type="ECO:0000313" key="3">
    <source>
        <dbReference type="Proteomes" id="UP000053593"/>
    </source>
</evidence>
<proteinExistence type="predicted"/>
<dbReference type="SUPFAM" id="SSF56112">
    <property type="entry name" value="Protein kinase-like (PK-like)"/>
    <property type="match status" value="1"/>
</dbReference>
<evidence type="ECO:0000313" key="2">
    <source>
        <dbReference type="EMBL" id="KIK53302.1"/>
    </source>
</evidence>
<evidence type="ECO:0000259" key="1">
    <source>
        <dbReference type="PROSITE" id="PS50011"/>
    </source>
</evidence>
<dbReference type="PANTHER" id="PTHR38248:SF2">
    <property type="entry name" value="FUNK1 11"/>
    <property type="match status" value="1"/>
</dbReference>
<dbReference type="HOGENOM" id="CLU_1129165_0_0_1"/>
<name>A0A0D0C622_9AGAR</name>
<dbReference type="Pfam" id="PF17667">
    <property type="entry name" value="Pkinase_fungal"/>
    <property type="match status" value="1"/>
</dbReference>
<gene>
    <name evidence="2" type="ORF">GYMLUDRAFT_88460</name>
</gene>
<protein>
    <recommendedName>
        <fullName evidence="1">Protein kinase domain-containing protein</fullName>
    </recommendedName>
</protein>
<organism evidence="2 3">
    <name type="scientific">Collybiopsis luxurians FD-317 M1</name>
    <dbReference type="NCBI Taxonomy" id="944289"/>
    <lineage>
        <taxon>Eukaryota</taxon>
        <taxon>Fungi</taxon>
        <taxon>Dikarya</taxon>
        <taxon>Basidiomycota</taxon>
        <taxon>Agaricomycotina</taxon>
        <taxon>Agaricomycetes</taxon>
        <taxon>Agaricomycetidae</taxon>
        <taxon>Agaricales</taxon>
        <taxon>Marasmiineae</taxon>
        <taxon>Omphalotaceae</taxon>
        <taxon>Collybiopsis</taxon>
        <taxon>Collybiopsis luxurians</taxon>
    </lineage>
</organism>
<dbReference type="AlphaFoldDB" id="A0A0D0C622"/>
<dbReference type="InterPro" id="IPR011009">
    <property type="entry name" value="Kinase-like_dom_sf"/>
</dbReference>
<dbReference type="GO" id="GO:0005524">
    <property type="term" value="F:ATP binding"/>
    <property type="evidence" value="ECO:0007669"/>
    <property type="project" value="InterPro"/>
</dbReference>
<dbReference type="OrthoDB" id="5569250at2759"/>
<reference evidence="2 3" key="1">
    <citation type="submission" date="2014-04" db="EMBL/GenBank/DDBJ databases">
        <title>Evolutionary Origins and Diversification of the Mycorrhizal Mutualists.</title>
        <authorList>
            <consortium name="DOE Joint Genome Institute"/>
            <consortium name="Mycorrhizal Genomics Consortium"/>
            <person name="Kohler A."/>
            <person name="Kuo A."/>
            <person name="Nagy L.G."/>
            <person name="Floudas D."/>
            <person name="Copeland A."/>
            <person name="Barry K.W."/>
            <person name="Cichocki N."/>
            <person name="Veneault-Fourrey C."/>
            <person name="LaButti K."/>
            <person name="Lindquist E.A."/>
            <person name="Lipzen A."/>
            <person name="Lundell T."/>
            <person name="Morin E."/>
            <person name="Murat C."/>
            <person name="Riley R."/>
            <person name="Ohm R."/>
            <person name="Sun H."/>
            <person name="Tunlid A."/>
            <person name="Henrissat B."/>
            <person name="Grigoriev I.V."/>
            <person name="Hibbett D.S."/>
            <person name="Martin F."/>
        </authorList>
    </citation>
    <scope>NUCLEOTIDE SEQUENCE [LARGE SCALE GENOMIC DNA]</scope>
    <source>
        <strain evidence="2 3">FD-317 M1</strain>
    </source>
</reference>
<dbReference type="PANTHER" id="PTHR38248">
    <property type="entry name" value="FUNK1 6"/>
    <property type="match status" value="1"/>
</dbReference>
<sequence>MRITITESVEPLLELKSPREFAQVFYDILQIHQWLYEHAGILYRDLSIGNIMCRRIGNRVYGVLNDFDVSSYVRDLGLESSKDRRGTRPFMAYDLLSKEWTGEHMYRHDLESLFCIMLIVCCNYRRPNRRADRRPYSNWFLGVDAEVRWRKKTFLLSTGDISTNIQNYFLGFEQWLTTLSSWLRSGYKESLALQEREEREEEEGEVKPFDFATLGGRITYKEMNDLMCSFQDQPLETRPTGGNPNN</sequence>